<evidence type="ECO:0000256" key="1">
    <source>
        <dbReference type="ARBA" id="ARBA00004192"/>
    </source>
</evidence>
<protein>
    <submittedName>
        <fullName evidence="12">Transactivator protein</fullName>
    </submittedName>
</protein>
<gene>
    <name evidence="12" type="primary">trap</name>
</gene>
<dbReference type="GO" id="GO:0052170">
    <property type="term" value="P:symbiont-mediated suppression of host innate immune response"/>
    <property type="evidence" value="ECO:0007669"/>
    <property type="project" value="UniProtKB-KW"/>
</dbReference>
<evidence type="ECO:0000313" key="12">
    <source>
        <dbReference type="EMBL" id="QHU79562.1"/>
    </source>
</evidence>
<evidence type="ECO:0000256" key="7">
    <source>
        <dbReference type="ARBA" id="ARBA00022771"/>
    </source>
</evidence>
<keyword evidence="8" id="KW-0862">Zinc</keyword>
<comment type="similarity">
    <text evidence="2">Belongs to the geminiviridae transcriptional activator protein family.</text>
</comment>
<keyword evidence="9" id="KW-1035">Host cytoplasm</keyword>
<comment type="subcellular location">
    <subcellularLocation>
        <location evidence="1">Host cytoplasm</location>
    </subcellularLocation>
</comment>
<feature type="region of interest" description="Disordered" evidence="11">
    <location>
        <begin position="130"/>
        <end position="163"/>
    </location>
</feature>
<organism evidence="12">
    <name type="scientific">Opuntia virus 1</name>
    <dbReference type="NCBI Taxonomy" id="2706523"/>
    <lineage>
        <taxon>Viruses</taxon>
        <taxon>Monodnaviria</taxon>
        <taxon>Shotokuvirae</taxon>
        <taxon>Cressdnaviricota</taxon>
        <taxon>Repensiviricetes</taxon>
        <taxon>Geplafuvirales</taxon>
        <taxon>Geminiviridae</taxon>
        <taxon>Opunvirus</taxon>
        <taxon>Opunvirus opuntiae</taxon>
    </lineage>
</organism>
<name>A0A6C0M9A8_9GEMI</name>
<keyword evidence="5" id="KW-1090">Inhibition of host innate immune response by virus</keyword>
<evidence type="ECO:0000256" key="5">
    <source>
        <dbReference type="ARBA" id="ARBA00022632"/>
    </source>
</evidence>
<evidence type="ECO:0000256" key="4">
    <source>
        <dbReference type="ARBA" id="ARBA00022581"/>
    </source>
</evidence>
<evidence type="ECO:0000256" key="9">
    <source>
        <dbReference type="ARBA" id="ARBA00023200"/>
    </source>
</evidence>
<reference evidence="12" key="1">
    <citation type="submission" date="2019-06" db="EMBL/GenBank/DDBJ databases">
        <title>Novel geminivirus infecting Cactaceae plants in Arizona.</title>
        <authorList>
            <person name="Fontenele R.S."/>
            <person name="Schmidlin K."/>
            <person name="Majure L."/>
            <person name="Salywon A."/>
            <person name="Kraberger S."/>
            <person name="Wojciechowski M."/>
            <person name="Cobb I."/>
            <person name="Varsani A."/>
        </authorList>
    </citation>
    <scope>NUCLEOTIDE SEQUENCE</scope>
    <source>
        <strain evidence="12">LCM_91_2</strain>
    </source>
</reference>
<dbReference type="GO" id="GO:0019028">
    <property type="term" value="C:viral capsid"/>
    <property type="evidence" value="ECO:0007669"/>
    <property type="project" value="InterPro"/>
</dbReference>
<dbReference type="InterPro" id="IPR000942">
    <property type="entry name" value="Gemini_AL2"/>
</dbReference>
<evidence type="ECO:0000256" key="8">
    <source>
        <dbReference type="ARBA" id="ARBA00022833"/>
    </source>
</evidence>
<keyword evidence="4" id="KW-0945">Host-virus interaction</keyword>
<evidence type="ECO:0000256" key="2">
    <source>
        <dbReference type="ARBA" id="ARBA00007672"/>
    </source>
</evidence>
<evidence type="ECO:0000256" key="3">
    <source>
        <dbReference type="ARBA" id="ARBA00022463"/>
    </source>
</evidence>
<feature type="compositionally biased region" description="Low complexity" evidence="11">
    <location>
        <begin position="1"/>
        <end position="15"/>
    </location>
</feature>
<sequence>MPISYSSPSHSSDPSSEIKPLPQTPTTPVDKPITKCPDPLQCTRDKHIGCPIHDQHLIHKNAKKRKRRPRRLAFHLECKCTFLYSKDCGHGFSHRGTHHCISSRDWDLHMEGSQSPLLQTVIHRGQYSRTVIHHPDPGKPQPPEATRPPQMLDPHRDPYYSDDSEWEFLLD</sequence>
<keyword evidence="6" id="KW-0479">Metal-binding</keyword>
<dbReference type="GO" id="GO:0030430">
    <property type="term" value="C:host cell cytoplasm"/>
    <property type="evidence" value="ECO:0007669"/>
    <property type="project" value="UniProtKB-SubCell"/>
</dbReference>
<evidence type="ECO:0000256" key="10">
    <source>
        <dbReference type="ARBA" id="ARBA00023280"/>
    </source>
</evidence>
<dbReference type="GO" id="GO:0005198">
    <property type="term" value="F:structural molecule activity"/>
    <property type="evidence" value="ECO:0007669"/>
    <property type="project" value="InterPro"/>
</dbReference>
<dbReference type="GO" id="GO:0008270">
    <property type="term" value="F:zinc ion binding"/>
    <property type="evidence" value="ECO:0007669"/>
    <property type="project" value="UniProtKB-KW"/>
</dbReference>
<evidence type="ECO:0000256" key="6">
    <source>
        <dbReference type="ARBA" id="ARBA00022723"/>
    </source>
</evidence>
<proteinExistence type="inferred from homology"/>
<evidence type="ECO:0000256" key="11">
    <source>
        <dbReference type="SAM" id="MobiDB-lite"/>
    </source>
</evidence>
<keyword evidence="10" id="KW-0899">Viral immunoevasion</keyword>
<dbReference type="Pfam" id="PF01440">
    <property type="entry name" value="Gemini_AL2"/>
    <property type="match status" value="1"/>
</dbReference>
<keyword evidence="7" id="KW-0863">Zinc-finger</keyword>
<feature type="region of interest" description="Disordered" evidence="11">
    <location>
        <begin position="1"/>
        <end position="33"/>
    </location>
</feature>
<keyword evidence="3" id="KW-0941">Suppressor of RNA silencing</keyword>
<dbReference type="EMBL" id="MN100018">
    <property type="protein sequence ID" value="QHU79562.1"/>
    <property type="molecule type" value="Genomic_DNA"/>
</dbReference>
<accession>A0A6C0M9A8</accession>